<keyword evidence="9" id="KW-1185">Reference proteome</keyword>
<dbReference type="CDD" id="cd00333">
    <property type="entry name" value="MIP"/>
    <property type="match status" value="1"/>
</dbReference>
<dbReference type="InterPro" id="IPR000425">
    <property type="entry name" value="MIP"/>
</dbReference>
<dbReference type="PANTHER" id="PTHR43829:SF9">
    <property type="entry name" value="AQUAPORIN-9"/>
    <property type="match status" value="1"/>
</dbReference>
<evidence type="ECO:0000256" key="4">
    <source>
        <dbReference type="ARBA" id="ARBA00022692"/>
    </source>
</evidence>
<evidence type="ECO:0000313" key="9">
    <source>
        <dbReference type="Proteomes" id="UP000085678"/>
    </source>
</evidence>
<evidence type="ECO:0000256" key="2">
    <source>
        <dbReference type="ARBA" id="ARBA00006175"/>
    </source>
</evidence>
<dbReference type="OMA" id="ILCVEAH"/>
<reference evidence="10" key="1">
    <citation type="submission" date="2025-08" db="UniProtKB">
        <authorList>
            <consortium name="RefSeq"/>
        </authorList>
    </citation>
    <scope>IDENTIFICATION</scope>
    <source>
        <tissue evidence="10">Gonads</tissue>
    </source>
</reference>
<comment type="subcellular location">
    <subcellularLocation>
        <location evidence="1">Membrane</location>
        <topology evidence="1">Multi-pass membrane protein</topology>
    </subcellularLocation>
</comment>
<sequence>MGWRSALKRSLHISNKTCREALAEFVGTFILIVFGCGSVAQKVFGKDGFGDFFSVNWSWGLGVALGVFFSGGVSGGHINPAVSVTMAVLGRLKWSRLPFYIIAQYLGAFLGSACVYAVYLDALTEFDGGVRKVTGSKATAGIWCTFPQPEVTTITGFIDQVFGTALLLSCILAITDRRNMEVPKPAVPLLVGLLVLAIGAAFGYNCGYAINPARDLAPRIFITISGWGAEAFSFREYNWFWVPIIGPHVGALLGAFIYQIFVGLHWPEDYDLPEENNIMIEPSRGFENGGIEMDMSLPDPGERL</sequence>
<keyword evidence="6 8" id="KW-0472">Membrane</keyword>
<dbReference type="AlphaFoldDB" id="A0A1S3JV75"/>
<feature type="transmembrane region" description="Helical" evidence="8">
    <location>
        <begin position="97"/>
        <end position="119"/>
    </location>
</feature>
<proteinExistence type="inferred from homology"/>
<feature type="transmembrane region" description="Helical" evidence="8">
    <location>
        <begin position="21"/>
        <end position="44"/>
    </location>
</feature>
<dbReference type="PRINTS" id="PR00783">
    <property type="entry name" value="MINTRINSICP"/>
</dbReference>
<dbReference type="InterPro" id="IPR023271">
    <property type="entry name" value="Aquaporin-like"/>
</dbReference>
<dbReference type="InterPro" id="IPR022357">
    <property type="entry name" value="MIP_CS"/>
</dbReference>
<gene>
    <name evidence="10" type="primary">LOC106176245</name>
</gene>
<evidence type="ECO:0000256" key="1">
    <source>
        <dbReference type="ARBA" id="ARBA00004141"/>
    </source>
</evidence>
<protein>
    <submittedName>
        <fullName evidence="10">Aquaporin-7</fullName>
    </submittedName>
</protein>
<dbReference type="RefSeq" id="XP_013414004.1">
    <property type="nucleotide sequence ID" value="XM_013558550.1"/>
</dbReference>
<dbReference type="NCBIfam" id="TIGR00861">
    <property type="entry name" value="MIP"/>
    <property type="match status" value="1"/>
</dbReference>
<dbReference type="SUPFAM" id="SSF81338">
    <property type="entry name" value="Aquaporin-like"/>
    <property type="match status" value="1"/>
</dbReference>
<dbReference type="GO" id="GO:0016323">
    <property type="term" value="C:basolateral plasma membrane"/>
    <property type="evidence" value="ECO:0007669"/>
    <property type="project" value="TreeGrafter"/>
</dbReference>
<keyword evidence="4 7" id="KW-0812">Transmembrane</keyword>
<dbReference type="FunFam" id="1.20.1080.10:FF:000064">
    <property type="entry name" value="Uncharacterized protein"/>
    <property type="match status" value="1"/>
</dbReference>
<keyword evidence="3 7" id="KW-0813">Transport</keyword>
<accession>A0A1S3JV75</accession>
<dbReference type="Gene3D" id="1.20.1080.10">
    <property type="entry name" value="Glycerol uptake facilitator protein"/>
    <property type="match status" value="1"/>
</dbReference>
<feature type="transmembrane region" description="Helical" evidence="8">
    <location>
        <begin position="187"/>
        <end position="210"/>
    </location>
</feature>
<evidence type="ECO:0000256" key="3">
    <source>
        <dbReference type="ARBA" id="ARBA00022448"/>
    </source>
</evidence>
<feature type="transmembrane region" description="Helical" evidence="8">
    <location>
        <begin position="239"/>
        <end position="261"/>
    </location>
</feature>
<feature type="transmembrane region" description="Helical" evidence="8">
    <location>
        <begin position="56"/>
        <end position="76"/>
    </location>
</feature>
<dbReference type="GO" id="GO:0015254">
    <property type="term" value="F:glycerol channel activity"/>
    <property type="evidence" value="ECO:0007669"/>
    <property type="project" value="TreeGrafter"/>
</dbReference>
<dbReference type="InterPro" id="IPR050363">
    <property type="entry name" value="MIP/Aquaporin"/>
</dbReference>
<dbReference type="PANTHER" id="PTHR43829">
    <property type="entry name" value="AQUAPORIN OR AQUAGLYCEROPORIN RELATED"/>
    <property type="match status" value="1"/>
</dbReference>
<evidence type="ECO:0000256" key="8">
    <source>
        <dbReference type="SAM" id="Phobius"/>
    </source>
</evidence>
<evidence type="ECO:0000256" key="7">
    <source>
        <dbReference type="RuleBase" id="RU000477"/>
    </source>
</evidence>
<dbReference type="PROSITE" id="PS00221">
    <property type="entry name" value="MIP"/>
    <property type="match status" value="1"/>
</dbReference>
<name>A0A1S3JV75_LINAN</name>
<dbReference type="GeneID" id="106176245"/>
<evidence type="ECO:0000313" key="10">
    <source>
        <dbReference type="RefSeq" id="XP_013414004.1"/>
    </source>
</evidence>
<dbReference type="PRINTS" id="PR02019">
    <property type="entry name" value="AQUAPORIN7"/>
</dbReference>
<dbReference type="Pfam" id="PF00230">
    <property type="entry name" value="MIP"/>
    <property type="match status" value="1"/>
</dbReference>
<dbReference type="KEGG" id="lak:106176245"/>
<evidence type="ECO:0000256" key="5">
    <source>
        <dbReference type="ARBA" id="ARBA00022989"/>
    </source>
</evidence>
<organism evidence="9 10">
    <name type="scientific">Lingula anatina</name>
    <name type="common">Brachiopod</name>
    <name type="synonym">Lingula unguis</name>
    <dbReference type="NCBI Taxonomy" id="7574"/>
    <lineage>
        <taxon>Eukaryota</taxon>
        <taxon>Metazoa</taxon>
        <taxon>Spiralia</taxon>
        <taxon>Lophotrochozoa</taxon>
        <taxon>Brachiopoda</taxon>
        <taxon>Linguliformea</taxon>
        <taxon>Lingulata</taxon>
        <taxon>Lingulida</taxon>
        <taxon>Linguloidea</taxon>
        <taxon>Lingulidae</taxon>
        <taxon>Lingula</taxon>
    </lineage>
</organism>
<dbReference type="OrthoDB" id="3222at2759"/>
<keyword evidence="5 8" id="KW-1133">Transmembrane helix</keyword>
<dbReference type="Proteomes" id="UP000085678">
    <property type="component" value="Unplaced"/>
</dbReference>
<feature type="transmembrane region" description="Helical" evidence="8">
    <location>
        <begin position="157"/>
        <end position="175"/>
    </location>
</feature>
<dbReference type="InParanoid" id="A0A1S3JV75"/>
<dbReference type="GO" id="GO:0015250">
    <property type="term" value="F:water channel activity"/>
    <property type="evidence" value="ECO:0007669"/>
    <property type="project" value="TreeGrafter"/>
</dbReference>
<comment type="similarity">
    <text evidence="2 7">Belongs to the MIP/aquaporin (TC 1.A.8) family.</text>
</comment>
<dbReference type="STRING" id="7574.A0A1S3JV75"/>
<evidence type="ECO:0000256" key="6">
    <source>
        <dbReference type="ARBA" id="ARBA00023136"/>
    </source>
</evidence>